<dbReference type="PANTHER" id="PTHR44936:SF10">
    <property type="entry name" value="SENSOR PROTEIN RSTB"/>
    <property type="match status" value="1"/>
</dbReference>
<evidence type="ECO:0000313" key="10">
    <source>
        <dbReference type="Proteomes" id="UP001596481"/>
    </source>
</evidence>
<dbReference type="EC" id="2.7.13.3" evidence="2"/>
<evidence type="ECO:0000259" key="8">
    <source>
        <dbReference type="PROSITE" id="PS50109"/>
    </source>
</evidence>
<dbReference type="AlphaFoldDB" id="A0ABD5ZC35"/>
<dbReference type="PROSITE" id="PS50109">
    <property type="entry name" value="HIS_KIN"/>
    <property type="match status" value="1"/>
</dbReference>
<dbReference type="InterPro" id="IPR005467">
    <property type="entry name" value="His_kinase_dom"/>
</dbReference>
<feature type="transmembrane region" description="Helical" evidence="7">
    <location>
        <begin position="32"/>
        <end position="49"/>
    </location>
</feature>
<keyword evidence="5 9" id="KW-0418">Kinase</keyword>
<dbReference type="Proteomes" id="UP001596481">
    <property type="component" value="Unassembled WGS sequence"/>
</dbReference>
<keyword evidence="7" id="KW-1133">Transmembrane helix</keyword>
<evidence type="ECO:0000256" key="5">
    <source>
        <dbReference type="ARBA" id="ARBA00022777"/>
    </source>
</evidence>
<organism evidence="9 10">
    <name type="scientific">Haloferax namakaokahaiae</name>
    <dbReference type="NCBI Taxonomy" id="1748331"/>
    <lineage>
        <taxon>Archaea</taxon>
        <taxon>Methanobacteriati</taxon>
        <taxon>Methanobacteriota</taxon>
        <taxon>Stenosarchaea group</taxon>
        <taxon>Halobacteria</taxon>
        <taxon>Halobacteriales</taxon>
        <taxon>Haloferacaceae</taxon>
        <taxon>Haloferax</taxon>
    </lineage>
</organism>
<comment type="catalytic activity">
    <reaction evidence="1">
        <text>ATP + protein L-histidine = ADP + protein N-phospho-L-histidine.</text>
        <dbReference type="EC" id="2.7.13.3"/>
    </reaction>
</comment>
<dbReference type="InterPro" id="IPR036890">
    <property type="entry name" value="HATPase_C_sf"/>
</dbReference>
<dbReference type="SUPFAM" id="SSF55874">
    <property type="entry name" value="ATPase domain of HSP90 chaperone/DNA topoisomerase II/histidine kinase"/>
    <property type="match status" value="1"/>
</dbReference>
<keyword evidence="7" id="KW-0472">Membrane</keyword>
<dbReference type="Pfam" id="PF02518">
    <property type="entry name" value="HATPase_c"/>
    <property type="match status" value="1"/>
</dbReference>
<gene>
    <name evidence="9" type="ORF">ACFQJC_04300</name>
</gene>
<keyword evidence="10" id="KW-1185">Reference proteome</keyword>
<dbReference type="GO" id="GO:0005524">
    <property type="term" value="F:ATP binding"/>
    <property type="evidence" value="ECO:0007669"/>
    <property type="project" value="UniProtKB-KW"/>
</dbReference>
<evidence type="ECO:0000256" key="6">
    <source>
        <dbReference type="ARBA" id="ARBA00022840"/>
    </source>
</evidence>
<keyword evidence="7" id="KW-0812">Transmembrane</keyword>
<dbReference type="Gene3D" id="3.30.565.10">
    <property type="entry name" value="Histidine kinase-like ATPase, C-terminal domain"/>
    <property type="match status" value="1"/>
</dbReference>
<dbReference type="EMBL" id="JBHTAA010000001">
    <property type="protein sequence ID" value="MFC7202723.1"/>
    <property type="molecule type" value="Genomic_DNA"/>
</dbReference>
<keyword evidence="6" id="KW-0067">ATP-binding</keyword>
<keyword evidence="3" id="KW-0808">Transferase</keyword>
<dbReference type="InterPro" id="IPR050980">
    <property type="entry name" value="2C_sensor_his_kinase"/>
</dbReference>
<feature type="domain" description="Histidine kinase" evidence="8">
    <location>
        <begin position="76"/>
        <end position="281"/>
    </location>
</feature>
<evidence type="ECO:0000256" key="1">
    <source>
        <dbReference type="ARBA" id="ARBA00000085"/>
    </source>
</evidence>
<dbReference type="PANTHER" id="PTHR44936">
    <property type="entry name" value="SENSOR PROTEIN CREC"/>
    <property type="match status" value="1"/>
</dbReference>
<evidence type="ECO:0000256" key="7">
    <source>
        <dbReference type="SAM" id="Phobius"/>
    </source>
</evidence>
<keyword evidence="4" id="KW-0547">Nucleotide-binding</keyword>
<evidence type="ECO:0000313" key="9">
    <source>
        <dbReference type="EMBL" id="MFC7202723.1"/>
    </source>
</evidence>
<sequence>MTLLYAISGFTWIFVGDRLVARLPNAALVQTAKGWLFVLFSAFLLYVLIKRSNEDVRDATSRLDSLLTHTSVLHRILRHDIRNACTSILGYSELVEPAANAPSGVHPVEAIRNRASQLVEVSDEVSLLREVEVAEGTAVDIDLARSVRDAAEDLQLEYENVFVSVETPPSVVVRAHPALPRSLTELLENAVVHAESDSPSIELTVKHFRDTAQVTVADDGPGIPPIDKEALEAGTETPLRHTSGIGLWLVRAIVEASNGTLSVLCPGQHGTVVAISVPLASGTDSRRRFFTRPTRSDSD</sequence>
<evidence type="ECO:0000256" key="3">
    <source>
        <dbReference type="ARBA" id="ARBA00022679"/>
    </source>
</evidence>
<evidence type="ECO:0000256" key="4">
    <source>
        <dbReference type="ARBA" id="ARBA00022741"/>
    </source>
</evidence>
<dbReference type="RefSeq" id="WP_390222333.1">
    <property type="nucleotide sequence ID" value="NZ_JBHTAA010000001.1"/>
</dbReference>
<dbReference type="InterPro" id="IPR003594">
    <property type="entry name" value="HATPase_dom"/>
</dbReference>
<dbReference type="CDD" id="cd00075">
    <property type="entry name" value="HATPase"/>
    <property type="match status" value="1"/>
</dbReference>
<comment type="caution">
    <text evidence="9">The sequence shown here is derived from an EMBL/GenBank/DDBJ whole genome shotgun (WGS) entry which is preliminary data.</text>
</comment>
<name>A0ABD5ZC35_9EURY</name>
<protein>
    <recommendedName>
        <fullName evidence="2">histidine kinase</fullName>
        <ecNumber evidence="2">2.7.13.3</ecNumber>
    </recommendedName>
</protein>
<reference evidence="9 10" key="1">
    <citation type="journal article" date="2019" name="Int. J. Syst. Evol. Microbiol.">
        <title>The Global Catalogue of Microorganisms (GCM) 10K type strain sequencing project: providing services to taxonomists for standard genome sequencing and annotation.</title>
        <authorList>
            <consortium name="The Broad Institute Genomics Platform"/>
            <consortium name="The Broad Institute Genome Sequencing Center for Infectious Disease"/>
            <person name="Wu L."/>
            <person name="Ma J."/>
        </authorList>
    </citation>
    <scope>NUCLEOTIDE SEQUENCE [LARGE SCALE GENOMIC DNA]</scope>
    <source>
        <strain evidence="9 10">DSM 29988</strain>
    </source>
</reference>
<evidence type="ECO:0000256" key="2">
    <source>
        <dbReference type="ARBA" id="ARBA00012438"/>
    </source>
</evidence>
<dbReference type="SMART" id="SM00387">
    <property type="entry name" value="HATPase_c"/>
    <property type="match status" value="1"/>
</dbReference>
<dbReference type="GO" id="GO:0004673">
    <property type="term" value="F:protein histidine kinase activity"/>
    <property type="evidence" value="ECO:0007669"/>
    <property type="project" value="UniProtKB-EC"/>
</dbReference>
<proteinExistence type="predicted"/>
<accession>A0ABD5ZC35</accession>